<evidence type="ECO:0000313" key="12">
    <source>
        <dbReference type="EMBL" id="AYQ54491.1"/>
    </source>
</evidence>
<feature type="domain" description="4Fe-4S ferredoxin-type" evidence="11">
    <location>
        <begin position="97"/>
        <end position="126"/>
    </location>
</feature>
<evidence type="ECO:0000256" key="3">
    <source>
        <dbReference type="ARBA" id="ARBA00022485"/>
    </source>
</evidence>
<comment type="cofactor">
    <cofactor evidence="10">
        <name>[4Fe-4S] cluster</name>
        <dbReference type="ChEBI" id="CHEBI:49883"/>
    </cofactor>
</comment>
<dbReference type="InterPro" id="IPR036188">
    <property type="entry name" value="FAD/NAD-bd_sf"/>
</dbReference>
<comment type="cofactor">
    <cofactor evidence="1 10">
        <name>FAD</name>
        <dbReference type="ChEBI" id="CHEBI:57692"/>
    </cofactor>
</comment>
<sequence length="1024" mass="111120">MTTKSALVIGGGIAGIQAALDLADRNIHVYVVDKLPTIGGTMCMLDKTFPTNDCSACILSPKMADCAGHPNVTVLTYHEVKEVLGEAGNFTVKVLKKARYVDPKSCTACGDCVAKCPTRGIPNEFEYGLSTRRAIYIPHAQAVPRVALIDASKCKMLLDGKCGVCAKVCGKQAIHYDEKDEIIELNVGSIIVAAGFKVWDAKNGSEYGYGRFPNVVTALEYERLEGAAGPFDGHIPIPSTIVKDKFGVPQKHAGEVGPKSVAWIQCCGSRSHKKSWKTYCSSVCCMYATKQAQITKEHGDVDEDIFFMDIRSYGKEFEAYIKRAEDEYGIHMHRGARVSNVEEDPETHKVTVNFTDKNNDACSKTFDMVVLSVGLEPPEGAADLAKTLGIELNEYGFAKTTVFNPLETTRKGVFVTGAFAAPKDIPTSVAEASGASAKAGAFIVNDPEFEPCKPKVYPAEKDVAGKEPRIGVWVCHCGINIGSVVNVPEVTEYSKTLPHVVFAAETKYACAQDTLNEISEAISKYDLNRVVVASCTPRTHEPLFREACRNGGLNKYLYNMANIRDQCSWIHMHSPEAATVKAKDLVRMAIAKACLLEPLEGAEIPVTQSAAIVGGGITGMTAALDIAAQGVQVNLFERDSQLGGFARNFVHKEDGKLVSEYLAETIKKVENCPKIKVYTKAEIVDIPGYVGNFVVKLKSGEEIPAGAVLFAVGSAQYQPVEYNYGSDPKVLTYVELEKKVASGKFTGKNVVFIQCVGSRNEKVGYCSRVCCAGAIRNAIQIKMNDPTANVTIIHKDIRTYSFREDLYYKACQLGVRFLRRECEDQLPEYDGNFVKAYDTVLGDTVSIPVDTLALSVGIAPMREEKEHLAKMVKVPISKDGFYFEAHQKLRPVDFATEGVFVAGAAHWPKFMDECIAQGSGAASRMLTIITKDHLLSEGIVASVSNPQVCNGCGTCVGCCEYNAISITLTPEGRPISQVNAGLCKGCGCCVAACPSGAMEQRGFRNKQITAEIDALFDAPLMEKE</sequence>
<feature type="domain" description="4Fe-4S ferredoxin-type" evidence="11">
    <location>
        <begin position="145"/>
        <end position="179"/>
    </location>
</feature>
<keyword evidence="4 10" id="KW-0285">Flavoprotein</keyword>
<comment type="pathway">
    <text evidence="10">Cofactor metabolism; coenzyme M-coenzyme B heterodisulfide reduction; coenzyme B and coenzyme M from coenzyme M-coenzyme B heterodisulfide: step 1/1.</text>
</comment>
<dbReference type="SUPFAM" id="SSF51971">
    <property type="entry name" value="Nucleotide-binding domain"/>
    <property type="match status" value="1"/>
</dbReference>
<dbReference type="SUPFAM" id="SSF54862">
    <property type="entry name" value="4Fe-4S ferredoxins"/>
    <property type="match status" value="1"/>
</dbReference>
<dbReference type="Pfam" id="PF13450">
    <property type="entry name" value="NAD_binding_8"/>
    <property type="match status" value="1"/>
</dbReference>
<dbReference type="GeneID" id="41321100"/>
<dbReference type="UniPathway" id="UPA00647">
    <property type="reaction ID" value="UER00700"/>
</dbReference>
<keyword evidence="3 10" id="KW-0004">4Fe-4S</keyword>
<dbReference type="InterPro" id="IPR017896">
    <property type="entry name" value="4Fe4S_Fe-S-bd"/>
</dbReference>
<dbReference type="GO" id="GO:0046872">
    <property type="term" value="F:metal ion binding"/>
    <property type="evidence" value="ECO:0007669"/>
    <property type="project" value="UniProtKB-KW"/>
</dbReference>
<dbReference type="EC" id="1.8.-.-" evidence="10"/>
<comment type="function">
    <text evidence="10">Part of a complex that catalyzes the reversible reduction of CoM-S-S-CoB to the thiol-coenzymes H-S-CoM (coenzyme M) and H-S-CoB (coenzyme B).</text>
</comment>
<dbReference type="PROSITE" id="PS00198">
    <property type="entry name" value="4FE4S_FER_1"/>
    <property type="match status" value="2"/>
</dbReference>
<organism evidence="12 13">
    <name type="scientific">Methanomethylophilus alvi</name>
    <dbReference type="NCBI Taxonomy" id="1291540"/>
    <lineage>
        <taxon>Archaea</taxon>
        <taxon>Methanobacteriati</taxon>
        <taxon>Thermoplasmatota</taxon>
        <taxon>Thermoplasmata</taxon>
        <taxon>Methanomassiliicoccales</taxon>
        <taxon>Methanomethylophilaceae</taxon>
        <taxon>Methanomethylophilus</taxon>
    </lineage>
</organism>
<dbReference type="Gene3D" id="3.50.50.60">
    <property type="entry name" value="FAD/NAD(P)-binding domain"/>
    <property type="match status" value="3"/>
</dbReference>
<keyword evidence="5 10" id="KW-0479">Metal-binding</keyword>
<dbReference type="RefSeq" id="WP_022532974.1">
    <property type="nucleotide sequence ID" value="NZ_CAYARL010000008.1"/>
</dbReference>
<name>A0A3G3IFF0_9ARCH</name>
<dbReference type="InterPro" id="IPR017900">
    <property type="entry name" value="4Fe4S_Fe_S_CS"/>
</dbReference>
<keyword evidence="7 10" id="KW-0560">Oxidoreductase</keyword>
<dbReference type="PANTHER" id="PTHR43498:SF1">
    <property type="entry name" value="COB--COM HETERODISULFIDE REDUCTASE IRON-SULFUR SUBUNIT A"/>
    <property type="match status" value="1"/>
</dbReference>
<dbReference type="InterPro" id="IPR039650">
    <property type="entry name" value="HdrA-like"/>
</dbReference>
<evidence type="ECO:0000256" key="4">
    <source>
        <dbReference type="ARBA" id="ARBA00022630"/>
    </source>
</evidence>
<evidence type="ECO:0000256" key="5">
    <source>
        <dbReference type="ARBA" id="ARBA00022723"/>
    </source>
</evidence>
<protein>
    <recommendedName>
        <fullName evidence="10">CoB--CoM heterodisulfide reductase iron-sulfur subunit A</fullName>
        <ecNumber evidence="10">1.8.-.-</ecNumber>
    </recommendedName>
</protein>
<dbReference type="GO" id="GO:0051539">
    <property type="term" value="F:4 iron, 4 sulfur cluster binding"/>
    <property type="evidence" value="ECO:0007669"/>
    <property type="project" value="UniProtKB-UniRule"/>
</dbReference>
<evidence type="ECO:0000256" key="6">
    <source>
        <dbReference type="ARBA" id="ARBA00022827"/>
    </source>
</evidence>
<dbReference type="Pfam" id="PF07992">
    <property type="entry name" value="Pyr_redox_2"/>
    <property type="match status" value="2"/>
</dbReference>
<keyword evidence="6 10" id="KW-0274">FAD</keyword>
<keyword evidence="9 10" id="KW-0411">Iron-sulfur</keyword>
<gene>
    <name evidence="12" type="ORF">BKD89_01490</name>
</gene>
<evidence type="ECO:0000256" key="1">
    <source>
        <dbReference type="ARBA" id="ARBA00001974"/>
    </source>
</evidence>
<evidence type="ECO:0000256" key="8">
    <source>
        <dbReference type="ARBA" id="ARBA00023004"/>
    </source>
</evidence>
<feature type="domain" description="4Fe-4S ferredoxin-type" evidence="11">
    <location>
        <begin position="974"/>
        <end position="1003"/>
    </location>
</feature>
<dbReference type="AlphaFoldDB" id="A0A3G3IFF0"/>
<dbReference type="Gene3D" id="3.30.70.20">
    <property type="match status" value="2"/>
</dbReference>
<dbReference type="PROSITE" id="PS51379">
    <property type="entry name" value="4FE4S_FER_2"/>
    <property type="match status" value="4"/>
</dbReference>
<dbReference type="EMBL" id="CP017686">
    <property type="protein sequence ID" value="AYQ54491.1"/>
    <property type="molecule type" value="Genomic_DNA"/>
</dbReference>
<dbReference type="InterPro" id="IPR023753">
    <property type="entry name" value="FAD/NAD-binding_dom"/>
</dbReference>
<evidence type="ECO:0000256" key="2">
    <source>
        <dbReference type="ARBA" id="ARBA00006561"/>
    </source>
</evidence>
<proteinExistence type="inferred from homology"/>
<dbReference type="PANTHER" id="PTHR43498">
    <property type="entry name" value="FERREDOXIN:COB-COM HETERODISULFIDE REDUCTASE SUBUNIT A"/>
    <property type="match status" value="1"/>
</dbReference>
<dbReference type="Proteomes" id="UP000273278">
    <property type="component" value="Chromosome"/>
</dbReference>
<evidence type="ECO:0000259" key="11">
    <source>
        <dbReference type="PROSITE" id="PS51379"/>
    </source>
</evidence>
<dbReference type="SUPFAM" id="SSF51905">
    <property type="entry name" value="FAD/NAD(P)-binding domain"/>
    <property type="match status" value="1"/>
</dbReference>
<evidence type="ECO:0000313" key="13">
    <source>
        <dbReference type="Proteomes" id="UP000273278"/>
    </source>
</evidence>
<reference evidence="12 13" key="1">
    <citation type="submission" date="2016-10" db="EMBL/GenBank/DDBJ databases">
        <title>Complete genome of the TMA-utilizing, human hosted archaeon Methanomethylophilus alvus Gen. nov, sp. nov., strain Mx-05, derived from a pure culture.</title>
        <authorList>
            <person name="Brugere J.-F."/>
            <person name="Ben Hania W."/>
            <person name="Chaudhary P.P."/>
            <person name="Gaci N."/>
            <person name="Borrel G."/>
            <person name="Cao Van Tuat L."/>
            <person name="Fardeau M.-L."/>
            <person name="Harris H.M.B."/>
            <person name="O'Toole P.W."/>
            <person name="Ollivier B."/>
        </authorList>
    </citation>
    <scope>NUCLEOTIDE SEQUENCE [LARGE SCALE GENOMIC DNA]</scope>
    <source>
        <strain evidence="12 13">Mx-05</strain>
    </source>
</reference>
<keyword evidence="8 10" id="KW-0408">Iron</keyword>
<evidence type="ECO:0000256" key="9">
    <source>
        <dbReference type="ARBA" id="ARBA00023014"/>
    </source>
</evidence>
<feature type="domain" description="4Fe-4S ferredoxin-type" evidence="11">
    <location>
        <begin position="939"/>
        <end position="969"/>
    </location>
</feature>
<dbReference type="Pfam" id="PF00037">
    <property type="entry name" value="Fer4"/>
    <property type="match status" value="1"/>
</dbReference>
<dbReference type="GO" id="GO:0016491">
    <property type="term" value="F:oxidoreductase activity"/>
    <property type="evidence" value="ECO:0007669"/>
    <property type="project" value="UniProtKB-UniRule"/>
</dbReference>
<accession>A0A3G3IFF0</accession>
<evidence type="ECO:0000256" key="10">
    <source>
        <dbReference type="RuleBase" id="RU366072"/>
    </source>
</evidence>
<comment type="similarity">
    <text evidence="2 10">Belongs to the HdrA family.</text>
</comment>
<evidence type="ECO:0000256" key="7">
    <source>
        <dbReference type="ARBA" id="ARBA00023002"/>
    </source>
</evidence>
<comment type="subunit">
    <text evidence="10">The ferredoxin:CoB-CoM heterodisulfide reductase is composed of three subunits; HdrA, HdrB and HdrC.</text>
</comment>